<proteinExistence type="predicted"/>
<accession>A0A7J7VIC6</accession>
<protein>
    <submittedName>
        <fullName evidence="1">Uncharacterized protein</fullName>
    </submittedName>
</protein>
<comment type="caution">
    <text evidence="1">The sequence shown here is derived from an EMBL/GenBank/DDBJ whole genome shotgun (WGS) entry which is preliminary data.</text>
</comment>
<organism evidence="1 2">
    <name type="scientific">Myotis myotis</name>
    <name type="common">Greater mouse-eared bat</name>
    <name type="synonym">Vespertilio myotis</name>
    <dbReference type="NCBI Taxonomy" id="51298"/>
    <lineage>
        <taxon>Eukaryota</taxon>
        <taxon>Metazoa</taxon>
        <taxon>Chordata</taxon>
        <taxon>Craniata</taxon>
        <taxon>Vertebrata</taxon>
        <taxon>Euteleostomi</taxon>
        <taxon>Mammalia</taxon>
        <taxon>Eutheria</taxon>
        <taxon>Laurasiatheria</taxon>
        <taxon>Chiroptera</taxon>
        <taxon>Yangochiroptera</taxon>
        <taxon>Vespertilionidae</taxon>
        <taxon>Myotis</taxon>
    </lineage>
</organism>
<name>A0A7J7VIC6_MYOMY</name>
<reference evidence="1 2" key="1">
    <citation type="journal article" date="2020" name="Nature">
        <title>Six reference-quality genomes reveal evolution of bat adaptations.</title>
        <authorList>
            <person name="Jebb D."/>
            <person name="Huang Z."/>
            <person name="Pippel M."/>
            <person name="Hughes G.M."/>
            <person name="Lavrichenko K."/>
            <person name="Devanna P."/>
            <person name="Winkler S."/>
            <person name="Jermiin L.S."/>
            <person name="Skirmuntt E.C."/>
            <person name="Katzourakis A."/>
            <person name="Burkitt-Gray L."/>
            <person name="Ray D.A."/>
            <person name="Sullivan K.A.M."/>
            <person name="Roscito J.G."/>
            <person name="Kirilenko B.M."/>
            <person name="Davalos L.M."/>
            <person name="Corthals A.P."/>
            <person name="Power M.L."/>
            <person name="Jones G."/>
            <person name="Ransome R.D."/>
            <person name="Dechmann D.K.N."/>
            <person name="Locatelli A.G."/>
            <person name="Puechmaille S.J."/>
            <person name="Fedrigo O."/>
            <person name="Jarvis E.D."/>
            <person name="Hiller M."/>
            <person name="Vernes S.C."/>
            <person name="Myers E.W."/>
            <person name="Teeling E.C."/>
        </authorList>
    </citation>
    <scope>NUCLEOTIDE SEQUENCE [LARGE SCALE GENOMIC DNA]</scope>
    <source>
        <strain evidence="1">MMyoMyo1</strain>
        <tissue evidence="1">Flight muscle</tissue>
    </source>
</reference>
<evidence type="ECO:0000313" key="1">
    <source>
        <dbReference type="EMBL" id="KAF6324957.1"/>
    </source>
</evidence>
<dbReference type="EMBL" id="JABWUV010000010">
    <property type="protein sequence ID" value="KAF6324957.1"/>
    <property type="molecule type" value="Genomic_DNA"/>
</dbReference>
<keyword evidence="2" id="KW-1185">Reference proteome</keyword>
<evidence type="ECO:0000313" key="2">
    <source>
        <dbReference type="Proteomes" id="UP000527355"/>
    </source>
</evidence>
<dbReference type="Proteomes" id="UP000527355">
    <property type="component" value="Unassembled WGS sequence"/>
</dbReference>
<gene>
    <name evidence="1" type="ORF">mMyoMyo1_008393</name>
</gene>
<sequence length="142" mass="15576">MFSPENPPQPTFPTTLTLCNITHPLLFSNPPLPAPPFPQRIPFPHIPYSPTLCHRANHPSSLSSLPPIPVSSCTLSLLLPSPQGGSPLNTKIILKSNQVEFKLKYSKMNQRSPPVPDHSPLCNLRCNGNAQTTPAVSNRIWT</sequence>
<dbReference type="AlphaFoldDB" id="A0A7J7VIC6"/>